<dbReference type="EMBL" id="HG316454">
    <property type="protein sequence ID" value="CDF87265.1"/>
    <property type="molecule type" value="Genomic_DNA"/>
</dbReference>
<evidence type="ECO:0000256" key="12">
    <source>
        <dbReference type="ARBA" id="ARBA00029326"/>
    </source>
</evidence>
<evidence type="ECO:0000256" key="10">
    <source>
        <dbReference type="ARBA" id="ARBA00023098"/>
    </source>
</evidence>
<evidence type="ECO:0000256" key="3">
    <source>
        <dbReference type="ARBA" id="ARBA00012958"/>
    </source>
</evidence>
<protein>
    <recommendedName>
        <fullName evidence="3 13">Phosphomevalonate kinase</fullName>
        <ecNumber evidence="3 13">2.7.4.2</ecNumber>
    </recommendedName>
</protein>
<keyword evidence="10 13" id="KW-0443">Lipid metabolism</keyword>
<name>A0A8J2SZI6_ZYGB2</name>
<keyword evidence="8" id="KW-0067">ATP-binding</keyword>
<evidence type="ECO:0000256" key="9">
    <source>
        <dbReference type="ARBA" id="ARBA00022955"/>
    </source>
</evidence>
<dbReference type="InterPro" id="IPR016005">
    <property type="entry name" value="Erg8"/>
</dbReference>
<dbReference type="AlphaFoldDB" id="A0A8J2SZI6"/>
<dbReference type="PROSITE" id="PS00627">
    <property type="entry name" value="GHMP_KINASES_ATP"/>
    <property type="match status" value="1"/>
</dbReference>
<proteinExistence type="inferred from homology"/>
<gene>
    <name evidence="15" type="ORF">BN860_02498g</name>
</gene>
<dbReference type="UniPathway" id="UPA00057">
    <property type="reaction ID" value="UER00099"/>
</dbReference>
<dbReference type="InterPro" id="IPR006204">
    <property type="entry name" value="GHMP_kinase_N_dom"/>
</dbReference>
<evidence type="ECO:0000256" key="1">
    <source>
        <dbReference type="ARBA" id="ARBA00005017"/>
    </source>
</evidence>
<dbReference type="InterPro" id="IPR035102">
    <property type="entry name" value="Phosphomevalonate_kinase"/>
</dbReference>
<dbReference type="InterPro" id="IPR014721">
    <property type="entry name" value="Ribsml_uS5_D2-typ_fold_subgr"/>
</dbReference>
<feature type="domain" description="GHMP kinase N-terminal" evidence="14">
    <location>
        <begin position="147"/>
        <end position="215"/>
    </location>
</feature>
<evidence type="ECO:0000256" key="11">
    <source>
        <dbReference type="ARBA" id="ARBA00023221"/>
    </source>
</evidence>
<dbReference type="InterPro" id="IPR006203">
    <property type="entry name" value="GHMP_knse_ATP-bd_CS"/>
</dbReference>
<sequence>MQIMKAMEGYRAYSAPGKALMAGGYLVLDPKYRAYVIALSARMHAVVRAIEPKESDEFEINVSSSQFNGDHWCYTLCAETRYLPLEKNQKKNPFIEMVLVNVFKYFQPQRASKIEVEIFSDDGYHSQSTSVTKRNAFKQFSYHGKSITEVPKTGLGSSAGLVVVLTTALISVFRDEMDLQNVKNLQLVHNLAQVAHCQAQGKVGSGFDVAAATFGSIVYRRFSPQLITNLPEHMDPTYVTKLQTLVDDINWNISNARVSLPDGLKLVMGDVNSGSETTKLVSKVKCWYDSDPVRGLKVYQFINRKNEEIMTALTELNGLCRKDPDKYEVMLRALDQNEESKIQQSPEFSKIRKAVQEIRLKFRQITQESGADIEPPVQTKLLEACSRLKGVLTGVIPGAGGYDAIALIVTAESNLQLQTEGREEFAAVTWLDLHQEDVGVIEEAPLHYQNFIELT</sequence>
<reference evidence="16" key="1">
    <citation type="journal article" date="2013" name="Genome Announc.">
        <title>Genome sequence of the food spoilage yeast Zygosaccharomyces bailii CLIB 213(T).</title>
        <authorList>
            <person name="Galeote V."/>
            <person name="Bigey F."/>
            <person name="Devillers H."/>
            <person name="Neuveglise C."/>
            <person name="Dequin S."/>
        </authorList>
    </citation>
    <scope>NUCLEOTIDE SEQUENCE [LARGE SCALE GENOMIC DNA]</scope>
    <source>
        <strain evidence="16">CLIB 213 / ATCC 58445 / CBS 680 / CCRC 21525 / NBRC 1098 / NCYC 1416 / NRRL Y-2227</strain>
    </source>
</reference>
<evidence type="ECO:0000259" key="14">
    <source>
        <dbReference type="Pfam" id="PF00288"/>
    </source>
</evidence>
<evidence type="ECO:0000256" key="8">
    <source>
        <dbReference type="ARBA" id="ARBA00022840"/>
    </source>
</evidence>
<evidence type="ECO:0000256" key="4">
    <source>
        <dbReference type="ARBA" id="ARBA00022516"/>
    </source>
</evidence>
<dbReference type="GO" id="GO:0019287">
    <property type="term" value="P:isopentenyl diphosphate biosynthetic process, mevalonate pathway"/>
    <property type="evidence" value="ECO:0007669"/>
    <property type="project" value="UniProtKB-UniRule"/>
</dbReference>
<keyword evidence="9 13" id="KW-0752">Steroid biosynthesis</keyword>
<dbReference type="InterPro" id="IPR020568">
    <property type="entry name" value="Ribosomal_Su5_D2-typ_SF"/>
</dbReference>
<evidence type="ECO:0000256" key="13">
    <source>
        <dbReference type="PIRNR" id="PIRNR017288"/>
    </source>
</evidence>
<evidence type="ECO:0000313" key="15">
    <source>
        <dbReference type="EMBL" id="CDF87265.1"/>
    </source>
</evidence>
<accession>A0A8J2SZI6</accession>
<dbReference type="OrthoDB" id="10262935at2759"/>
<dbReference type="Pfam" id="PF00288">
    <property type="entry name" value="GHMP_kinases_N"/>
    <property type="match status" value="1"/>
</dbReference>
<keyword evidence="16" id="KW-1185">Reference proteome</keyword>
<dbReference type="GO" id="GO:0005777">
    <property type="term" value="C:peroxisome"/>
    <property type="evidence" value="ECO:0007669"/>
    <property type="project" value="TreeGrafter"/>
</dbReference>
<dbReference type="GO" id="GO:0004631">
    <property type="term" value="F:phosphomevalonate kinase activity"/>
    <property type="evidence" value="ECO:0007669"/>
    <property type="project" value="UniProtKB-UniRule"/>
</dbReference>
<dbReference type="GO" id="GO:0010142">
    <property type="term" value="P:farnesyl diphosphate biosynthetic process, mevalonate pathway"/>
    <property type="evidence" value="ECO:0007669"/>
    <property type="project" value="TreeGrafter"/>
</dbReference>
<dbReference type="Gene3D" id="3.30.230.10">
    <property type="match status" value="1"/>
</dbReference>
<dbReference type="Proteomes" id="UP000019375">
    <property type="component" value="Unassembled WGS sequence"/>
</dbReference>
<organism evidence="15 16">
    <name type="scientific">Zygosaccharomyces bailii (strain CLIB 213 / ATCC 58445 / CBS 680 / BCRC 21525 / NBRC 1098 / NCYC 1416 / NRRL Y-2227)</name>
    <dbReference type="NCBI Taxonomy" id="1333698"/>
    <lineage>
        <taxon>Eukaryota</taxon>
        <taxon>Fungi</taxon>
        <taxon>Dikarya</taxon>
        <taxon>Ascomycota</taxon>
        <taxon>Saccharomycotina</taxon>
        <taxon>Saccharomycetes</taxon>
        <taxon>Saccharomycetales</taxon>
        <taxon>Saccharomycetaceae</taxon>
        <taxon>Zygosaccharomyces</taxon>
    </lineage>
</organism>
<comment type="similarity">
    <text evidence="2 13">Belongs to the GHMP kinase family. Mevalonate kinase subfamily.</text>
</comment>
<evidence type="ECO:0000256" key="7">
    <source>
        <dbReference type="ARBA" id="ARBA00022777"/>
    </source>
</evidence>
<dbReference type="PANTHER" id="PTHR31814:SF2">
    <property type="entry name" value="PHOSPHOMEVALONATE KINASE"/>
    <property type="match status" value="1"/>
</dbReference>
<evidence type="ECO:0000256" key="5">
    <source>
        <dbReference type="ARBA" id="ARBA00022679"/>
    </source>
</evidence>
<dbReference type="EC" id="2.7.4.2" evidence="3 13"/>
<dbReference type="NCBIfam" id="TIGR01219">
    <property type="entry name" value="Pmev_kin_ERG8"/>
    <property type="match status" value="1"/>
</dbReference>
<keyword evidence="4 13" id="KW-0444">Lipid biosynthesis</keyword>
<dbReference type="FunFam" id="3.30.230.10:FF:000101">
    <property type="entry name" value="Phosphomevalonate kinase"/>
    <property type="match status" value="1"/>
</dbReference>
<keyword evidence="7 13" id="KW-0418">Kinase</keyword>
<comment type="catalytic activity">
    <reaction evidence="12">
        <text>(R)-5-phosphomevalonate + ATP = (R)-5-diphosphomevalonate + ADP</text>
        <dbReference type="Rhea" id="RHEA:16341"/>
        <dbReference type="ChEBI" id="CHEBI:30616"/>
        <dbReference type="ChEBI" id="CHEBI:57557"/>
        <dbReference type="ChEBI" id="CHEBI:58146"/>
        <dbReference type="ChEBI" id="CHEBI:456216"/>
        <dbReference type="EC" id="2.7.4.2"/>
    </reaction>
    <physiologicalReaction direction="left-to-right" evidence="12">
        <dbReference type="Rhea" id="RHEA:16342"/>
    </physiologicalReaction>
</comment>
<keyword evidence="6" id="KW-0547">Nucleotide-binding</keyword>
<keyword evidence="5 13" id="KW-0808">Transferase</keyword>
<dbReference type="PANTHER" id="PTHR31814">
    <property type="match status" value="1"/>
</dbReference>
<dbReference type="GO" id="GO:0006696">
    <property type="term" value="P:ergosterol biosynthetic process"/>
    <property type="evidence" value="ECO:0007669"/>
    <property type="project" value="TreeGrafter"/>
</dbReference>
<evidence type="ECO:0000256" key="6">
    <source>
        <dbReference type="ARBA" id="ARBA00022741"/>
    </source>
</evidence>
<dbReference type="SUPFAM" id="SSF54211">
    <property type="entry name" value="Ribosomal protein S5 domain 2-like"/>
    <property type="match status" value="1"/>
</dbReference>
<keyword evidence="11 13" id="KW-0753">Steroid metabolism</keyword>
<evidence type="ECO:0000256" key="2">
    <source>
        <dbReference type="ARBA" id="ARBA00006495"/>
    </source>
</evidence>
<dbReference type="PIRSF" id="PIRSF017288">
    <property type="entry name" value="PMK_GHMP_euk"/>
    <property type="match status" value="1"/>
</dbReference>
<comment type="pathway">
    <text evidence="1 13">Isoprenoid biosynthesis; isopentenyl diphosphate biosynthesis via mevalonate pathway; isopentenyl diphosphate from (R)-mevalonate: step 2/3.</text>
</comment>
<dbReference type="GO" id="GO:0005524">
    <property type="term" value="F:ATP binding"/>
    <property type="evidence" value="ECO:0007669"/>
    <property type="project" value="UniProtKB-UniRule"/>
</dbReference>
<evidence type="ECO:0000313" key="16">
    <source>
        <dbReference type="Proteomes" id="UP000019375"/>
    </source>
</evidence>